<dbReference type="Proteomes" id="UP000720189">
    <property type="component" value="Unassembled WGS sequence"/>
</dbReference>
<dbReference type="OrthoDB" id="2119228at2759"/>
<name>A0A9P9RAF0_FUSRE</name>
<reference evidence="1" key="1">
    <citation type="journal article" date="2021" name="Nat. Commun.">
        <title>Genetic determinants of endophytism in the Arabidopsis root mycobiome.</title>
        <authorList>
            <person name="Mesny F."/>
            <person name="Miyauchi S."/>
            <person name="Thiergart T."/>
            <person name="Pickel B."/>
            <person name="Atanasova L."/>
            <person name="Karlsson M."/>
            <person name="Huettel B."/>
            <person name="Barry K.W."/>
            <person name="Haridas S."/>
            <person name="Chen C."/>
            <person name="Bauer D."/>
            <person name="Andreopoulos W."/>
            <person name="Pangilinan J."/>
            <person name="LaButti K."/>
            <person name="Riley R."/>
            <person name="Lipzen A."/>
            <person name="Clum A."/>
            <person name="Drula E."/>
            <person name="Henrissat B."/>
            <person name="Kohler A."/>
            <person name="Grigoriev I.V."/>
            <person name="Martin F.M."/>
            <person name="Hacquard S."/>
        </authorList>
    </citation>
    <scope>NUCLEOTIDE SEQUENCE</scope>
    <source>
        <strain evidence="1">MPI-CAGE-AT-0023</strain>
    </source>
</reference>
<evidence type="ECO:0000313" key="2">
    <source>
        <dbReference type="Proteomes" id="UP000720189"/>
    </source>
</evidence>
<protein>
    <submittedName>
        <fullName evidence="1">Uncharacterized protein</fullName>
    </submittedName>
</protein>
<dbReference type="RefSeq" id="XP_046057663.1">
    <property type="nucleotide sequence ID" value="XM_046191486.1"/>
</dbReference>
<accession>A0A9P9RAF0</accession>
<sequence length="158" mass="17837">MQNQLSKFEGATSILTHIKGSNIHVTKRWYKGHYFAKSTDNPKGGWKLEGCEVEEYPFGSGNPDRSKDADAILRLIPGGPWSERLENQIAGSHLKLWVESVAKRYNDFQEKDTGTNPKIDTTGIVYCIDFDSRFTKYLPEDLVDENFCAARGSLVQCT</sequence>
<keyword evidence="2" id="KW-1185">Reference proteome</keyword>
<dbReference type="EMBL" id="JAGMUX010000001">
    <property type="protein sequence ID" value="KAH7270895.1"/>
    <property type="molecule type" value="Genomic_DNA"/>
</dbReference>
<dbReference type="GeneID" id="70221440"/>
<comment type="caution">
    <text evidence="1">The sequence shown here is derived from an EMBL/GenBank/DDBJ whole genome shotgun (WGS) entry which is preliminary data.</text>
</comment>
<dbReference type="AlphaFoldDB" id="A0A9P9RAF0"/>
<organism evidence="1 2">
    <name type="scientific">Fusarium redolens</name>
    <dbReference type="NCBI Taxonomy" id="48865"/>
    <lineage>
        <taxon>Eukaryota</taxon>
        <taxon>Fungi</taxon>
        <taxon>Dikarya</taxon>
        <taxon>Ascomycota</taxon>
        <taxon>Pezizomycotina</taxon>
        <taxon>Sordariomycetes</taxon>
        <taxon>Hypocreomycetidae</taxon>
        <taxon>Hypocreales</taxon>
        <taxon>Nectriaceae</taxon>
        <taxon>Fusarium</taxon>
        <taxon>Fusarium redolens species complex</taxon>
    </lineage>
</organism>
<gene>
    <name evidence="1" type="ORF">BKA55DRAFT_552956</name>
</gene>
<evidence type="ECO:0000313" key="1">
    <source>
        <dbReference type="EMBL" id="KAH7270895.1"/>
    </source>
</evidence>
<proteinExistence type="predicted"/>